<organism evidence="7 8">
    <name type="scientific">Carnobacterium maltaromaticum</name>
    <name type="common">Carnobacterium piscicola</name>
    <dbReference type="NCBI Taxonomy" id="2751"/>
    <lineage>
        <taxon>Bacteria</taxon>
        <taxon>Bacillati</taxon>
        <taxon>Bacillota</taxon>
        <taxon>Bacilli</taxon>
        <taxon>Lactobacillales</taxon>
        <taxon>Carnobacteriaceae</taxon>
        <taxon>Carnobacterium</taxon>
    </lineage>
</organism>
<name>A0AAW9JV31_CARML</name>
<dbReference type="PROSITE" id="PS51094">
    <property type="entry name" value="PTS_EIIA_TYPE_2"/>
    <property type="match status" value="1"/>
</dbReference>
<protein>
    <submittedName>
        <fullName evidence="7">PTS sugar transporter subunit IIA</fullName>
    </submittedName>
</protein>
<proteinExistence type="predicted"/>
<dbReference type="GeneID" id="83604892"/>
<dbReference type="AlphaFoldDB" id="A0AAW9JV31"/>
<dbReference type="SUPFAM" id="SSF55804">
    <property type="entry name" value="Phoshotransferase/anion transport protein"/>
    <property type="match status" value="1"/>
</dbReference>
<keyword evidence="3 7" id="KW-0762">Sugar transport</keyword>
<accession>A0AAW9JV31</accession>
<dbReference type="PANTHER" id="PTHR47738:SF2">
    <property type="entry name" value="PTS SYSTEM FRUCTOSE-LIKE EIIA COMPONENT"/>
    <property type="match status" value="1"/>
</dbReference>
<evidence type="ECO:0000256" key="2">
    <source>
        <dbReference type="ARBA" id="ARBA00022553"/>
    </source>
</evidence>
<dbReference type="InterPro" id="IPR051541">
    <property type="entry name" value="PTS_SugarTrans_NitroReg"/>
</dbReference>
<evidence type="ECO:0000256" key="1">
    <source>
        <dbReference type="ARBA" id="ARBA00022448"/>
    </source>
</evidence>
<dbReference type="GO" id="GO:0016020">
    <property type="term" value="C:membrane"/>
    <property type="evidence" value="ECO:0007669"/>
    <property type="project" value="InterPro"/>
</dbReference>
<dbReference type="Gene3D" id="3.40.930.10">
    <property type="entry name" value="Mannitol-specific EII, Chain A"/>
    <property type="match status" value="1"/>
</dbReference>
<gene>
    <name evidence="7" type="ORF">RAK27_10710</name>
</gene>
<keyword evidence="2" id="KW-0597">Phosphoprotein</keyword>
<evidence type="ECO:0000313" key="8">
    <source>
        <dbReference type="Proteomes" id="UP001290462"/>
    </source>
</evidence>
<keyword evidence="1" id="KW-0813">Transport</keyword>
<feature type="domain" description="PTS EIIA type-2" evidence="6">
    <location>
        <begin position="1"/>
        <end position="146"/>
    </location>
</feature>
<comment type="caution">
    <text evidence="7">The sequence shown here is derived from an EMBL/GenBank/DDBJ whole genome shotgun (WGS) entry which is preliminary data.</text>
</comment>
<reference evidence="7" key="1">
    <citation type="submission" date="2023-08" db="EMBL/GenBank/DDBJ databases">
        <title>Genomic characterization of piscicolin 126 produced by Carnobacterium maltaromaticum CM22 strain isolated from salmon (Salmo salar).</title>
        <authorList>
            <person name="Gonzalez-Gragera E."/>
            <person name="Garcia-Lopez J.D."/>
            <person name="Teso-Perez C."/>
            <person name="Gimenez-Hernandez I."/>
            <person name="Peralta-Sanchez J.M."/>
            <person name="Valdivia E."/>
            <person name="Montalban-Lopez M."/>
            <person name="Martin-Platero A.M."/>
            <person name="Banos A."/>
            <person name="Martinez-Bueno M."/>
        </authorList>
    </citation>
    <scope>NUCLEOTIDE SEQUENCE</scope>
    <source>
        <strain evidence="7">CM22</strain>
    </source>
</reference>
<dbReference type="GO" id="GO:0008982">
    <property type="term" value="F:protein-N(PI)-phosphohistidine-sugar phosphotransferase activity"/>
    <property type="evidence" value="ECO:0007669"/>
    <property type="project" value="InterPro"/>
</dbReference>
<sequence length="153" mass="17482">MDFTEENILLDVVVASQSELFKSVARYAEKLGFVKDVEKVYEAFVERESEYSTGLQDGFAIPHAKSPYVLAPTVLFIRLENELEWETFDESRVKNIFALLVPKEDEGTLHLEMLSRLATALMEDEFISQVQKNTNKDQLVTVIKNEMIGESTL</sequence>
<dbReference type="InterPro" id="IPR016152">
    <property type="entry name" value="PTrfase/Anion_transptr"/>
</dbReference>
<dbReference type="RefSeq" id="WP_010052735.1">
    <property type="nucleotide sequence ID" value="NZ_CAJGUR010000024.1"/>
</dbReference>
<evidence type="ECO:0000256" key="3">
    <source>
        <dbReference type="ARBA" id="ARBA00022597"/>
    </source>
</evidence>
<dbReference type="InterPro" id="IPR004715">
    <property type="entry name" value="PTS_IIA_fruc"/>
</dbReference>
<dbReference type="CDD" id="cd00211">
    <property type="entry name" value="PTS_IIA_fru"/>
    <property type="match status" value="1"/>
</dbReference>
<evidence type="ECO:0000313" key="7">
    <source>
        <dbReference type="EMBL" id="MDZ5759129.1"/>
    </source>
</evidence>
<dbReference type="Proteomes" id="UP001290462">
    <property type="component" value="Unassembled WGS sequence"/>
</dbReference>
<evidence type="ECO:0000259" key="6">
    <source>
        <dbReference type="PROSITE" id="PS51094"/>
    </source>
</evidence>
<dbReference type="PANTHER" id="PTHR47738">
    <property type="entry name" value="PTS SYSTEM FRUCTOSE-LIKE EIIA COMPONENT-RELATED"/>
    <property type="match status" value="1"/>
</dbReference>
<dbReference type="Pfam" id="PF00359">
    <property type="entry name" value="PTS_EIIA_2"/>
    <property type="match status" value="1"/>
</dbReference>
<evidence type="ECO:0000256" key="5">
    <source>
        <dbReference type="ARBA" id="ARBA00022683"/>
    </source>
</evidence>
<dbReference type="EMBL" id="JAVBVO010000003">
    <property type="protein sequence ID" value="MDZ5759129.1"/>
    <property type="molecule type" value="Genomic_DNA"/>
</dbReference>
<keyword evidence="5" id="KW-0598">Phosphotransferase system</keyword>
<keyword evidence="4" id="KW-0808">Transferase</keyword>
<dbReference type="NCBIfam" id="TIGR00848">
    <property type="entry name" value="fruA"/>
    <property type="match status" value="1"/>
</dbReference>
<dbReference type="InterPro" id="IPR002178">
    <property type="entry name" value="PTS_EIIA_type-2_dom"/>
</dbReference>
<evidence type="ECO:0000256" key="4">
    <source>
        <dbReference type="ARBA" id="ARBA00022679"/>
    </source>
</evidence>
<dbReference type="GO" id="GO:0009401">
    <property type="term" value="P:phosphoenolpyruvate-dependent sugar phosphotransferase system"/>
    <property type="evidence" value="ECO:0007669"/>
    <property type="project" value="UniProtKB-KW"/>
</dbReference>